<dbReference type="SUPFAM" id="SSF46785">
    <property type="entry name" value="Winged helix' DNA-binding domain"/>
    <property type="match status" value="1"/>
</dbReference>
<dbReference type="PROSITE" id="PS50949">
    <property type="entry name" value="HTH_GNTR"/>
    <property type="match status" value="1"/>
</dbReference>
<evidence type="ECO:0000259" key="4">
    <source>
        <dbReference type="PROSITE" id="PS50949"/>
    </source>
</evidence>
<proteinExistence type="predicted"/>
<dbReference type="PANTHER" id="PTHR43537:SF53">
    <property type="entry name" value="HTH-TYPE TRANSCRIPTIONAL REPRESSOR NANR"/>
    <property type="match status" value="1"/>
</dbReference>
<dbReference type="InterPro" id="IPR011711">
    <property type="entry name" value="GntR_C"/>
</dbReference>
<dbReference type="InterPro" id="IPR036390">
    <property type="entry name" value="WH_DNA-bd_sf"/>
</dbReference>
<dbReference type="EMBL" id="BAAAQK010000003">
    <property type="protein sequence ID" value="GAA1835318.1"/>
    <property type="molecule type" value="Genomic_DNA"/>
</dbReference>
<keyword evidence="1" id="KW-0805">Transcription regulation</keyword>
<dbReference type="SMART" id="SM00345">
    <property type="entry name" value="HTH_GNTR"/>
    <property type="match status" value="1"/>
</dbReference>
<dbReference type="SMART" id="SM00895">
    <property type="entry name" value="FCD"/>
    <property type="match status" value="1"/>
</dbReference>
<dbReference type="RefSeq" id="WP_344413205.1">
    <property type="nucleotide sequence ID" value="NZ_BAAAQK010000003.1"/>
</dbReference>
<reference evidence="5 6" key="1">
    <citation type="journal article" date="2019" name="Int. J. Syst. Evol. Microbiol.">
        <title>The Global Catalogue of Microorganisms (GCM) 10K type strain sequencing project: providing services to taxonomists for standard genome sequencing and annotation.</title>
        <authorList>
            <consortium name="The Broad Institute Genomics Platform"/>
            <consortium name="The Broad Institute Genome Sequencing Center for Infectious Disease"/>
            <person name="Wu L."/>
            <person name="Ma J."/>
        </authorList>
    </citation>
    <scope>NUCLEOTIDE SEQUENCE [LARGE SCALE GENOMIC DNA]</scope>
    <source>
        <strain evidence="5 6">JCM 16009</strain>
    </source>
</reference>
<dbReference type="InterPro" id="IPR036388">
    <property type="entry name" value="WH-like_DNA-bd_sf"/>
</dbReference>
<keyword evidence="6" id="KW-1185">Reference proteome</keyword>
<dbReference type="SUPFAM" id="SSF48008">
    <property type="entry name" value="GntR ligand-binding domain-like"/>
    <property type="match status" value="1"/>
</dbReference>
<dbReference type="Gene3D" id="1.10.10.10">
    <property type="entry name" value="Winged helix-like DNA-binding domain superfamily/Winged helix DNA-binding domain"/>
    <property type="match status" value="1"/>
</dbReference>
<evidence type="ECO:0000256" key="3">
    <source>
        <dbReference type="ARBA" id="ARBA00023163"/>
    </source>
</evidence>
<feature type="domain" description="HTH gntR-type" evidence="4">
    <location>
        <begin position="16"/>
        <end position="83"/>
    </location>
</feature>
<keyword evidence="2" id="KW-0238">DNA-binding</keyword>
<dbReference type="InterPro" id="IPR008920">
    <property type="entry name" value="TF_FadR/GntR_C"/>
</dbReference>
<evidence type="ECO:0000256" key="2">
    <source>
        <dbReference type="ARBA" id="ARBA00023125"/>
    </source>
</evidence>
<dbReference type="Pfam" id="PF00392">
    <property type="entry name" value="GntR"/>
    <property type="match status" value="1"/>
</dbReference>
<dbReference type="Gene3D" id="1.20.120.530">
    <property type="entry name" value="GntR ligand-binding domain-like"/>
    <property type="match status" value="1"/>
</dbReference>
<dbReference type="InterPro" id="IPR000524">
    <property type="entry name" value="Tscrpt_reg_HTH_GntR"/>
</dbReference>
<name>A0ABN2MQK3_9PSEU</name>
<sequence>MKNAQPPDATRRGTGERTNEEIYEKIFTSIFEHRLPPGTKLAEERLGAVFKVSRARIREVLSRLSHEQIVEIVPHRGAHVAKPTLEQARQVFEARRVIEPSVVAALATARDQNRVDLLRKHVLLETDARAANDDRAVIRLSGEFHIVASELAGNAFLARPMRELATLTCLTILLYGGATPDSCRLGEHDAIVGQIADGNADGARRAVIDHLDAIEAGIDPHRETPEVDLETILG</sequence>
<dbReference type="Proteomes" id="UP001500449">
    <property type="component" value="Unassembled WGS sequence"/>
</dbReference>
<organism evidence="5 6">
    <name type="scientific">Pseudonocardia ailaonensis</name>
    <dbReference type="NCBI Taxonomy" id="367279"/>
    <lineage>
        <taxon>Bacteria</taxon>
        <taxon>Bacillati</taxon>
        <taxon>Actinomycetota</taxon>
        <taxon>Actinomycetes</taxon>
        <taxon>Pseudonocardiales</taxon>
        <taxon>Pseudonocardiaceae</taxon>
        <taxon>Pseudonocardia</taxon>
    </lineage>
</organism>
<dbReference type="PANTHER" id="PTHR43537">
    <property type="entry name" value="TRANSCRIPTIONAL REGULATOR, GNTR FAMILY"/>
    <property type="match status" value="1"/>
</dbReference>
<evidence type="ECO:0000256" key="1">
    <source>
        <dbReference type="ARBA" id="ARBA00023015"/>
    </source>
</evidence>
<keyword evidence="3" id="KW-0804">Transcription</keyword>
<protein>
    <submittedName>
        <fullName evidence="5">GntR family transcriptional regulator</fullName>
    </submittedName>
</protein>
<evidence type="ECO:0000313" key="5">
    <source>
        <dbReference type="EMBL" id="GAA1835318.1"/>
    </source>
</evidence>
<comment type="caution">
    <text evidence="5">The sequence shown here is derived from an EMBL/GenBank/DDBJ whole genome shotgun (WGS) entry which is preliminary data.</text>
</comment>
<dbReference type="Pfam" id="PF07729">
    <property type="entry name" value="FCD"/>
    <property type="match status" value="1"/>
</dbReference>
<evidence type="ECO:0000313" key="6">
    <source>
        <dbReference type="Proteomes" id="UP001500449"/>
    </source>
</evidence>
<accession>A0ABN2MQK3</accession>
<gene>
    <name evidence="5" type="ORF">GCM10009836_12130</name>
</gene>